<keyword evidence="2 5" id="KW-0812">Transmembrane</keyword>
<feature type="transmembrane region" description="Helical" evidence="5">
    <location>
        <begin position="225"/>
        <end position="245"/>
    </location>
</feature>
<dbReference type="PANTHER" id="PTHR11132">
    <property type="entry name" value="SOLUTE CARRIER FAMILY 35"/>
    <property type="match status" value="1"/>
</dbReference>
<dbReference type="GO" id="GO:0016020">
    <property type="term" value="C:membrane"/>
    <property type="evidence" value="ECO:0007669"/>
    <property type="project" value="UniProtKB-SubCell"/>
</dbReference>
<accession>A0A836IGK1</accession>
<evidence type="ECO:0000313" key="7">
    <source>
        <dbReference type="EMBL" id="KAG5494038.1"/>
    </source>
</evidence>
<dbReference type="Pfam" id="PF03151">
    <property type="entry name" value="TPT"/>
    <property type="match status" value="1"/>
</dbReference>
<dbReference type="NCBIfam" id="TIGR00803">
    <property type="entry name" value="nst"/>
    <property type="match status" value="1"/>
</dbReference>
<evidence type="ECO:0000259" key="6">
    <source>
        <dbReference type="Pfam" id="PF03151"/>
    </source>
</evidence>
<feature type="transmembrane region" description="Helical" evidence="5">
    <location>
        <begin position="128"/>
        <end position="145"/>
    </location>
</feature>
<evidence type="ECO:0000256" key="4">
    <source>
        <dbReference type="ARBA" id="ARBA00023136"/>
    </source>
</evidence>
<evidence type="ECO:0000256" key="1">
    <source>
        <dbReference type="ARBA" id="ARBA00004141"/>
    </source>
</evidence>
<gene>
    <name evidence="7" type="ORF">JKF63_01872</name>
</gene>
<dbReference type="RefSeq" id="XP_067754073.1">
    <property type="nucleotide sequence ID" value="XM_067897916.1"/>
</dbReference>
<feature type="transmembrane region" description="Helical" evidence="5">
    <location>
        <begin position="184"/>
        <end position="205"/>
    </location>
</feature>
<evidence type="ECO:0000313" key="8">
    <source>
        <dbReference type="Proteomes" id="UP000674318"/>
    </source>
</evidence>
<dbReference type="InterPro" id="IPR037185">
    <property type="entry name" value="EmrE-like"/>
</dbReference>
<dbReference type="InterPro" id="IPR004853">
    <property type="entry name" value="Sugar_P_trans_dom"/>
</dbReference>
<comment type="caution">
    <text evidence="7">The sequence shown here is derived from an EMBL/GenBank/DDBJ whole genome shotgun (WGS) entry which is preliminary data.</text>
</comment>
<dbReference type="EMBL" id="JAFJZO010000034">
    <property type="protein sequence ID" value="KAG5494038.1"/>
    <property type="molecule type" value="Genomic_DNA"/>
</dbReference>
<comment type="subcellular location">
    <subcellularLocation>
        <location evidence="1">Membrane</location>
        <topology evidence="1">Multi-pass membrane protein</topology>
    </subcellularLocation>
</comment>
<dbReference type="InterPro" id="IPR050186">
    <property type="entry name" value="TPT_transporter"/>
</dbReference>
<dbReference type="AlphaFoldDB" id="A0A836IGK1"/>
<dbReference type="SUPFAM" id="SSF103481">
    <property type="entry name" value="Multidrug resistance efflux transporter EmrE"/>
    <property type="match status" value="1"/>
</dbReference>
<protein>
    <recommendedName>
        <fullName evidence="6">Sugar phosphate transporter domain-containing protein</fullName>
    </recommendedName>
</protein>
<feature type="transmembrane region" description="Helical" evidence="5">
    <location>
        <begin position="151"/>
        <end position="172"/>
    </location>
</feature>
<sequence>MSRARSVMEAAVSVVMYCACSVGMILVNKLIMTTYCLDFPLGILMLQNGGALAIVAFAKATRFISYPDFSMSVAKQWLPLTVLFVAMLFTSMKSLGMMSVAAQTILKNLGVVCTALGDRFLYGKAQTLSIYFSFALMLLGSYLSAKGDQWVTPAGLAWTFTNIIATVSYTLYMKAVLGSVSNSIGRYGPVFYNNILSLPFFLLMGYDEIIPFLTACSETTVDGKLVIIISVLVSSAMTFSVFWCMSTTSPTTMSVAGSLNKIPLAFLGMLVFHQFPTATGYVGIMIALSAGLLYTFLNIRANRTKALADAERQRQDLPTKSPELEVVVRADEDVRETSKHE</sequence>
<reference evidence="7 8" key="1">
    <citation type="submission" date="2021-02" db="EMBL/GenBank/DDBJ databases">
        <title>Porcisia hertigi Genome sequencing and assembly.</title>
        <authorList>
            <person name="Almutairi H."/>
            <person name="Gatherer D."/>
        </authorList>
    </citation>
    <scope>NUCLEOTIDE SEQUENCE [LARGE SCALE GENOMIC DNA]</scope>
    <source>
        <strain evidence="7 8">C119</strain>
    </source>
</reference>
<name>A0A836IGK1_9TRYP</name>
<organism evidence="7 8">
    <name type="scientific">Porcisia hertigi</name>
    <dbReference type="NCBI Taxonomy" id="2761500"/>
    <lineage>
        <taxon>Eukaryota</taxon>
        <taxon>Discoba</taxon>
        <taxon>Euglenozoa</taxon>
        <taxon>Kinetoplastea</taxon>
        <taxon>Metakinetoplastina</taxon>
        <taxon>Trypanosomatida</taxon>
        <taxon>Trypanosomatidae</taxon>
        <taxon>Leishmaniinae</taxon>
        <taxon>Porcisia</taxon>
    </lineage>
</organism>
<proteinExistence type="predicted"/>
<evidence type="ECO:0000256" key="5">
    <source>
        <dbReference type="SAM" id="Phobius"/>
    </source>
</evidence>
<keyword evidence="4 5" id="KW-0472">Membrane</keyword>
<evidence type="ECO:0000256" key="3">
    <source>
        <dbReference type="ARBA" id="ARBA00022989"/>
    </source>
</evidence>
<dbReference type="OrthoDB" id="417037at2759"/>
<feature type="domain" description="Sugar phosphate transporter" evidence="6">
    <location>
        <begin position="10"/>
        <end position="294"/>
    </location>
</feature>
<keyword evidence="8" id="KW-1185">Reference proteome</keyword>
<feature type="transmembrane region" description="Helical" evidence="5">
    <location>
        <begin position="252"/>
        <end position="272"/>
    </location>
</feature>
<feature type="transmembrane region" description="Helical" evidence="5">
    <location>
        <begin position="69"/>
        <end position="89"/>
    </location>
</feature>
<feature type="transmembrane region" description="Helical" evidence="5">
    <location>
        <begin position="278"/>
        <end position="297"/>
    </location>
</feature>
<dbReference type="GeneID" id="94287993"/>
<evidence type="ECO:0000256" key="2">
    <source>
        <dbReference type="ARBA" id="ARBA00022692"/>
    </source>
</evidence>
<dbReference type="KEGG" id="phet:94287993"/>
<feature type="transmembrane region" description="Helical" evidence="5">
    <location>
        <begin position="7"/>
        <end position="27"/>
    </location>
</feature>
<keyword evidence="3 5" id="KW-1133">Transmembrane helix</keyword>
<dbReference type="Proteomes" id="UP000674318">
    <property type="component" value="Unassembled WGS sequence"/>
</dbReference>
<feature type="transmembrane region" description="Helical" evidence="5">
    <location>
        <begin position="39"/>
        <end position="57"/>
    </location>
</feature>